<accession>A0ABY6NP31</accession>
<sequence length="72" mass="8307">MDAITTYKLMKPHLDLLNSSEKAALSKLINTQKPDKVTCAHRRKLPLAKAKEQLRIFCRREMEREKAGRATL</sequence>
<organism evidence="1 2">
    <name type="scientific">Salinimicrobium tongyeongense</name>
    <dbReference type="NCBI Taxonomy" id="2809707"/>
    <lineage>
        <taxon>Bacteria</taxon>
        <taxon>Pseudomonadati</taxon>
        <taxon>Bacteroidota</taxon>
        <taxon>Flavobacteriia</taxon>
        <taxon>Flavobacteriales</taxon>
        <taxon>Flavobacteriaceae</taxon>
        <taxon>Salinimicrobium</taxon>
    </lineage>
</organism>
<reference evidence="1" key="1">
    <citation type="submission" date="2021-02" db="EMBL/GenBank/DDBJ databases">
        <title>Salinimicrobium sp. nov. isolated from seawater in Tongyeong, Republic of Korea.</title>
        <authorList>
            <person name="Lee S.-J."/>
        </authorList>
    </citation>
    <scope>NUCLEOTIDE SEQUENCE</scope>
    <source>
        <strain evidence="1">HN-2-9-2</strain>
    </source>
</reference>
<dbReference type="RefSeq" id="WP_265162996.1">
    <property type="nucleotide sequence ID" value="NZ_CP069620.1"/>
</dbReference>
<dbReference type="EMBL" id="CP069620">
    <property type="protein sequence ID" value="UZH54664.1"/>
    <property type="molecule type" value="Genomic_DNA"/>
</dbReference>
<gene>
    <name evidence="1" type="ORF">JRG66_11875</name>
</gene>
<keyword evidence="2" id="KW-1185">Reference proteome</keyword>
<dbReference type="Proteomes" id="UP001163981">
    <property type="component" value="Chromosome"/>
</dbReference>
<name>A0ABY6NP31_9FLAO</name>
<evidence type="ECO:0000313" key="2">
    <source>
        <dbReference type="Proteomes" id="UP001163981"/>
    </source>
</evidence>
<evidence type="ECO:0000313" key="1">
    <source>
        <dbReference type="EMBL" id="UZH54664.1"/>
    </source>
</evidence>
<protein>
    <submittedName>
        <fullName evidence="1">Uncharacterized protein</fullName>
    </submittedName>
</protein>
<proteinExistence type="predicted"/>